<proteinExistence type="inferred from homology"/>
<evidence type="ECO:0000313" key="15">
    <source>
        <dbReference type="EMBL" id="ROP81271.1"/>
    </source>
</evidence>
<comment type="cofactor">
    <cofactor evidence="1">
        <name>Mg(2+)</name>
        <dbReference type="ChEBI" id="CHEBI:18420"/>
    </cofactor>
</comment>
<dbReference type="GO" id="GO:0005737">
    <property type="term" value="C:cytoplasm"/>
    <property type="evidence" value="ECO:0007669"/>
    <property type="project" value="UniProtKB-ARBA"/>
</dbReference>
<comment type="function">
    <text evidence="11">Catalyzes the conversion of uracil and 5-phospho-alpha-D-ribose 1-diphosphate (PRPP) to UMP and diphosphate.</text>
</comment>
<dbReference type="Gene3D" id="3.40.50.2020">
    <property type="match status" value="1"/>
</dbReference>
<keyword evidence="16" id="KW-1185">Reference proteome</keyword>
<dbReference type="EC" id="2.4.2.9" evidence="4 13"/>
<evidence type="ECO:0000313" key="16">
    <source>
        <dbReference type="Proteomes" id="UP000278222"/>
    </source>
</evidence>
<dbReference type="PANTHER" id="PTHR32315:SF4">
    <property type="entry name" value="URACIL PHOSPHORIBOSYLTRANSFERASE, CHLOROPLASTIC"/>
    <property type="match status" value="1"/>
</dbReference>
<dbReference type="InterPro" id="IPR005765">
    <property type="entry name" value="UPRT"/>
</dbReference>
<evidence type="ECO:0000256" key="8">
    <source>
        <dbReference type="ARBA" id="ARBA00022741"/>
    </source>
</evidence>
<dbReference type="Pfam" id="PF14681">
    <property type="entry name" value="UPRTase"/>
    <property type="match status" value="1"/>
</dbReference>
<name>A0A3N1KKB4_9PROT</name>
<dbReference type="GO" id="GO:0044206">
    <property type="term" value="P:UMP salvage"/>
    <property type="evidence" value="ECO:0007669"/>
    <property type="project" value="UniProtKB-UniPathway"/>
</dbReference>
<dbReference type="CDD" id="cd06223">
    <property type="entry name" value="PRTases_typeI"/>
    <property type="match status" value="1"/>
</dbReference>
<reference evidence="15 16" key="1">
    <citation type="submission" date="2018-11" db="EMBL/GenBank/DDBJ databases">
        <title>Genomic Encyclopedia of Type Strains, Phase IV (KMG-IV): sequencing the most valuable type-strain genomes for metagenomic binning, comparative biology and taxonomic classification.</title>
        <authorList>
            <person name="Goeker M."/>
        </authorList>
    </citation>
    <scope>NUCLEOTIDE SEQUENCE [LARGE SCALE GENOMIC DNA]</scope>
    <source>
        <strain evidence="15 16">DSM 5900</strain>
    </source>
</reference>
<dbReference type="GO" id="GO:0005525">
    <property type="term" value="F:GTP binding"/>
    <property type="evidence" value="ECO:0007669"/>
    <property type="project" value="UniProtKB-KW"/>
</dbReference>
<organism evidence="15 16">
    <name type="scientific">Stella humosa</name>
    <dbReference type="NCBI Taxonomy" id="94"/>
    <lineage>
        <taxon>Bacteria</taxon>
        <taxon>Pseudomonadati</taxon>
        <taxon>Pseudomonadota</taxon>
        <taxon>Alphaproteobacteria</taxon>
        <taxon>Rhodospirillales</taxon>
        <taxon>Stellaceae</taxon>
        <taxon>Stella</taxon>
    </lineage>
</organism>
<evidence type="ECO:0000256" key="5">
    <source>
        <dbReference type="ARBA" id="ARBA00022533"/>
    </source>
</evidence>
<protein>
    <recommendedName>
        <fullName evidence="12 13">Uracil phosphoribosyltransferase</fullName>
        <ecNumber evidence="4 13">2.4.2.9</ecNumber>
    </recommendedName>
</protein>
<dbReference type="GO" id="GO:0004845">
    <property type="term" value="F:uracil phosphoribosyltransferase activity"/>
    <property type="evidence" value="ECO:0007669"/>
    <property type="project" value="UniProtKB-UniRule"/>
</dbReference>
<comment type="similarity">
    <text evidence="3">Belongs to the UPRTase family.</text>
</comment>
<dbReference type="NCBIfam" id="NF001097">
    <property type="entry name" value="PRK00129.1"/>
    <property type="match status" value="1"/>
</dbReference>
<dbReference type="Proteomes" id="UP000278222">
    <property type="component" value="Unassembled WGS sequence"/>
</dbReference>
<evidence type="ECO:0000256" key="10">
    <source>
        <dbReference type="ARBA" id="ARBA00052919"/>
    </source>
</evidence>
<dbReference type="GO" id="GO:0006223">
    <property type="term" value="P:uracil salvage"/>
    <property type="evidence" value="ECO:0007669"/>
    <property type="project" value="InterPro"/>
</dbReference>
<comment type="pathway">
    <text evidence="2">Pyrimidine metabolism; UMP biosynthesis via salvage pathway; UMP from uracil: step 1/1.</text>
</comment>
<dbReference type="FunFam" id="3.40.50.2020:FF:000003">
    <property type="entry name" value="Uracil phosphoribosyltransferase"/>
    <property type="match status" value="1"/>
</dbReference>
<evidence type="ECO:0000256" key="11">
    <source>
        <dbReference type="ARBA" id="ARBA00056901"/>
    </source>
</evidence>
<dbReference type="InterPro" id="IPR050054">
    <property type="entry name" value="UPRTase/APRTase"/>
</dbReference>
<feature type="domain" description="Phosphoribosyltransferase" evidence="14">
    <location>
        <begin position="15"/>
        <end position="216"/>
    </location>
</feature>
<evidence type="ECO:0000256" key="9">
    <source>
        <dbReference type="ARBA" id="ARBA00023134"/>
    </source>
</evidence>
<dbReference type="RefSeq" id="WP_245978569.1">
    <property type="nucleotide sequence ID" value="NZ_AP019700.1"/>
</dbReference>
<dbReference type="NCBIfam" id="TIGR01091">
    <property type="entry name" value="upp"/>
    <property type="match status" value="1"/>
</dbReference>
<keyword evidence="7 15" id="KW-0808">Transferase</keyword>
<evidence type="ECO:0000259" key="14">
    <source>
        <dbReference type="Pfam" id="PF14681"/>
    </source>
</evidence>
<evidence type="ECO:0000256" key="12">
    <source>
        <dbReference type="ARBA" id="ARBA00072146"/>
    </source>
</evidence>
<keyword evidence="6 15" id="KW-0328">Glycosyltransferase</keyword>
<evidence type="ECO:0000256" key="13">
    <source>
        <dbReference type="NCBIfam" id="TIGR01091"/>
    </source>
</evidence>
<dbReference type="UniPathway" id="UPA00574">
    <property type="reaction ID" value="UER00636"/>
</dbReference>
<sequence>MIHSPTAGSDGVTIVSHALATHYLTTLRDRQTAMPAFRAAMRGLSLILGAEATRDLPLVARPVDTPLETMEAGRLEEDTLFLVSVLRAGEGLLEGLRALVPEARIGHVGLYRDPSTLKPVHYYEHLPPRMDRGLVLVVDPMLATGSSAAAAVDRVKQHGGRHIRLLSVIAAPEGVAAMRAQHPDVRIFVGALDRGLDDHGYIRPGLGDAGDRYFGTV</sequence>
<evidence type="ECO:0000256" key="7">
    <source>
        <dbReference type="ARBA" id="ARBA00022679"/>
    </source>
</evidence>
<dbReference type="PANTHER" id="PTHR32315">
    <property type="entry name" value="ADENINE PHOSPHORIBOSYLTRANSFERASE"/>
    <property type="match status" value="1"/>
</dbReference>
<dbReference type="EMBL" id="RJKX01000018">
    <property type="protein sequence ID" value="ROP81271.1"/>
    <property type="molecule type" value="Genomic_DNA"/>
</dbReference>
<keyword evidence="9" id="KW-0342">GTP-binding</keyword>
<evidence type="ECO:0000256" key="3">
    <source>
        <dbReference type="ARBA" id="ARBA00009516"/>
    </source>
</evidence>
<dbReference type="AlphaFoldDB" id="A0A3N1KKB4"/>
<dbReference type="InterPro" id="IPR000836">
    <property type="entry name" value="PRTase_dom"/>
</dbReference>
<evidence type="ECO:0000256" key="6">
    <source>
        <dbReference type="ARBA" id="ARBA00022676"/>
    </source>
</evidence>
<keyword evidence="8" id="KW-0547">Nucleotide-binding</keyword>
<evidence type="ECO:0000256" key="4">
    <source>
        <dbReference type="ARBA" id="ARBA00011894"/>
    </source>
</evidence>
<comment type="catalytic activity">
    <reaction evidence="10">
        <text>UMP + diphosphate = 5-phospho-alpha-D-ribose 1-diphosphate + uracil</text>
        <dbReference type="Rhea" id="RHEA:13017"/>
        <dbReference type="ChEBI" id="CHEBI:17568"/>
        <dbReference type="ChEBI" id="CHEBI:33019"/>
        <dbReference type="ChEBI" id="CHEBI:57865"/>
        <dbReference type="ChEBI" id="CHEBI:58017"/>
        <dbReference type="EC" id="2.4.2.9"/>
    </reaction>
</comment>
<evidence type="ECO:0000256" key="1">
    <source>
        <dbReference type="ARBA" id="ARBA00001946"/>
    </source>
</evidence>
<accession>A0A3N1KKB4</accession>
<gene>
    <name evidence="15" type="ORF">EDC65_5127</name>
</gene>
<comment type="caution">
    <text evidence="15">The sequence shown here is derived from an EMBL/GenBank/DDBJ whole genome shotgun (WGS) entry which is preliminary data.</text>
</comment>
<keyword evidence="5" id="KW-0021">Allosteric enzyme</keyword>
<evidence type="ECO:0000256" key="2">
    <source>
        <dbReference type="ARBA" id="ARBA00005180"/>
    </source>
</evidence>
<dbReference type="SUPFAM" id="SSF53271">
    <property type="entry name" value="PRTase-like"/>
    <property type="match status" value="1"/>
</dbReference>
<dbReference type="InterPro" id="IPR029057">
    <property type="entry name" value="PRTase-like"/>
</dbReference>